<evidence type="ECO:0000256" key="1">
    <source>
        <dbReference type="SAM" id="MobiDB-lite"/>
    </source>
</evidence>
<keyword evidence="3" id="KW-1185">Reference proteome</keyword>
<name>U2PZ48_9ACTN</name>
<feature type="region of interest" description="Disordered" evidence="1">
    <location>
        <begin position="1"/>
        <end position="46"/>
    </location>
</feature>
<gene>
    <name evidence="2" type="ORF">HMPREF0682_1439</name>
</gene>
<accession>U2PZ48</accession>
<sequence>MRIGTVESGSGVAGRGRIPGGPHPRADRASERCAAIVPVSGGADAS</sequence>
<evidence type="ECO:0000313" key="3">
    <source>
        <dbReference type="Proteomes" id="UP000017052"/>
    </source>
</evidence>
<reference evidence="2" key="1">
    <citation type="submission" date="2013-08" db="EMBL/GenBank/DDBJ databases">
        <authorList>
            <person name="Durkin A.S."/>
            <person name="Haft D.R."/>
            <person name="McCorrison J."/>
            <person name="Torralba M."/>
            <person name="Gillis M."/>
            <person name="Haft D.H."/>
            <person name="Methe B."/>
            <person name="Sutton G."/>
            <person name="Nelson K.E."/>
        </authorList>
    </citation>
    <scope>NUCLEOTIDE SEQUENCE [LARGE SCALE GENOMIC DNA]</scope>
    <source>
        <strain evidence="2">F0233</strain>
    </source>
</reference>
<dbReference type="Proteomes" id="UP000017052">
    <property type="component" value="Unassembled WGS sequence"/>
</dbReference>
<comment type="caution">
    <text evidence="2">The sequence shown here is derived from an EMBL/GenBank/DDBJ whole genome shotgun (WGS) entry which is preliminary data.</text>
</comment>
<proteinExistence type="predicted"/>
<protein>
    <submittedName>
        <fullName evidence="2">Uncharacterized protein</fullName>
    </submittedName>
</protein>
<dbReference type="AlphaFoldDB" id="U2PZ48"/>
<organism evidence="2 3">
    <name type="scientific">Propionibacterium acidifaciens F0233</name>
    <dbReference type="NCBI Taxonomy" id="553198"/>
    <lineage>
        <taxon>Bacteria</taxon>
        <taxon>Bacillati</taxon>
        <taxon>Actinomycetota</taxon>
        <taxon>Actinomycetes</taxon>
        <taxon>Propionibacteriales</taxon>
        <taxon>Propionibacteriaceae</taxon>
        <taxon>Propionibacterium</taxon>
    </lineage>
</organism>
<dbReference type="EMBL" id="ACVN02000174">
    <property type="protein sequence ID" value="ERK55800.1"/>
    <property type="molecule type" value="Genomic_DNA"/>
</dbReference>
<evidence type="ECO:0000313" key="2">
    <source>
        <dbReference type="EMBL" id="ERK55800.1"/>
    </source>
</evidence>